<proteinExistence type="predicted"/>
<protein>
    <submittedName>
        <fullName evidence="1">Uncharacterized protein</fullName>
    </submittedName>
</protein>
<dbReference type="AlphaFoldDB" id="A0A195ELH6"/>
<evidence type="ECO:0000313" key="2">
    <source>
        <dbReference type="Proteomes" id="UP000078492"/>
    </source>
</evidence>
<organism evidence="1 2">
    <name type="scientific">Trachymyrmex cornetzi</name>
    <dbReference type="NCBI Taxonomy" id="471704"/>
    <lineage>
        <taxon>Eukaryota</taxon>
        <taxon>Metazoa</taxon>
        <taxon>Ecdysozoa</taxon>
        <taxon>Arthropoda</taxon>
        <taxon>Hexapoda</taxon>
        <taxon>Insecta</taxon>
        <taxon>Pterygota</taxon>
        <taxon>Neoptera</taxon>
        <taxon>Endopterygota</taxon>
        <taxon>Hymenoptera</taxon>
        <taxon>Apocrita</taxon>
        <taxon>Aculeata</taxon>
        <taxon>Formicoidea</taxon>
        <taxon>Formicidae</taxon>
        <taxon>Myrmicinae</taxon>
        <taxon>Trachymyrmex</taxon>
    </lineage>
</organism>
<keyword evidence="2" id="KW-1185">Reference proteome</keyword>
<dbReference type="EMBL" id="KQ978730">
    <property type="protein sequence ID" value="KYN28981.1"/>
    <property type="molecule type" value="Genomic_DNA"/>
</dbReference>
<name>A0A195ELH6_9HYME</name>
<reference evidence="1 2" key="1">
    <citation type="submission" date="2015-09" db="EMBL/GenBank/DDBJ databases">
        <title>Trachymyrmex cornetzi WGS genome.</title>
        <authorList>
            <person name="Nygaard S."/>
            <person name="Hu H."/>
            <person name="Boomsma J."/>
            <person name="Zhang G."/>
        </authorList>
    </citation>
    <scope>NUCLEOTIDE SEQUENCE [LARGE SCALE GENOMIC DNA]</scope>
    <source>
        <strain evidence="1">Tcor2-1</strain>
        <tissue evidence="1">Whole body</tissue>
    </source>
</reference>
<accession>A0A195ELH6</accession>
<gene>
    <name evidence="1" type="ORF">ALC57_01628</name>
</gene>
<evidence type="ECO:0000313" key="1">
    <source>
        <dbReference type="EMBL" id="KYN28981.1"/>
    </source>
</evidence>
<sequence length="118" mass="12761">MDMDGGSPDPNFVVITTRVRQEAGFDSEATNERTVHASSSPEGLILSSVIVTGQRHLCEEQTYLAQQAIHQIAPLDEVGFHKTTRTASPPLAMHTVAAGSSPVVRTEEWINSELLPPP</sequence>
<dbReference type="Proteomes" id="UP000078492">
    <property type="component" value="Unassembled WGS sequence"/>
</dbReference>